<comment type="subcellular location">
    <subcellularLocation>
        <location evidence="1">Membrane</location>
        <topology evidence="1">Single-pass membrane protein</topology>
    </subcellularLocation>
</comment>
<proteinExistence type="predicted"/>
<dbReference type="PANTHER" id="PTHR12988">
    <property type="entry name" value="SPHINGOMYELIN PHOSPHODIESTERASE 4"/>
    <property type="match status" value="1"/>
</dbReference>
<keyword evidence="3 6" id="KW-1133">Transmembrane helix</keyword>
<dbReference type="EMBL" id="JAOYFB010000001">
    <property type="protein sequence ID" value="KAK4004628.1"/>
    <property type="molecule type" value="Genomic_DNA"/>
</dbReference>
<gene>
    <name evidence="7" type="ORF">OUZ56_006356</name>
</gene>
<organism evidence="7 8">
    <name type="scientific">Daphnia magna</name>
    <dbReference type="NCBI Taxonomy" id="35525"/>
    <lineage>
        <taxon>Eukaryota</taxon>
        <taxon>Metazoa</taxon>
        <taxon>Ecdysozoa</taxon>
        <taxon>Arthropoda</taxon>
        <taxon>Crustacea</taxon>
        <taxon>Branchiopoda</taxon>
        <taxon>Diplostraca</taxon>
        <taxon>Cladocera</taxon>
        <taxon>Anomopoda</taxon>
        <taxon>Daphniidae</taxon>
        <taxon>Daphnia</taxon>
    </lineage>
</organism>
<accession>A0ABQ9YVE8</accession>
<feature type="transmembrane region" description="Helical" evidence="6">
    <location>
        <begin position="743"/>
        <end position="776"/>
    </location>
</feature>
<evidence type="ECO:0000256" key="2">
    <source>
        <dbReference type="ARBA" id="ARBA00022692"/>
    </source>
</evidence>
<evidence type="ECO:0000256" key="3">
    <source>
        <dbReference type="ARBA" id="ARBA00022989"/>
    </source>
</evidence>
<dbReference type="Pfam" id="PF14724">
    <property type="entry name" value="mit_SMPDase"/>
    <property type="match status" value="2"/>
</dbReference>
<name>A0ABQ9YVE8_9CRUS</name>
<evidence type="ECO:0000313" key="7">
    <source>
        <dbReference type="EMBL" id="KAK4004628.1"/>
    </source>
</evidence>
<keyword evidence="4 6" id="KW-0472">Membrane</keyword>
<evidence type="ECO:0000256" key="4">
    <source>
        <dbReference type="ARBA" id="ARBA00023136"/>
    </source>
</evidence>
<evidence type="ECO:0008006" key="9">
    <source>
        <dbReference type="Google" id="ProtNLM"/>
    </source>
</evidence>
<evidence type="ECO:0000256" key="5">
    <source>
        <dbReference type="SAM" id="MobiDB-lite"/>
    </source>
</evidence>
<comment type="caution">
    <text evidence="7">The sequence shown here is derived from an EMBL/GenBank/DDBJ whole genome shotgun (WGS) entry which is preliminary data.</text>
</comment>
<dbReference type="Proteomes" id="UP001234178">
    <property type="component" value="Unassembled WGS sequence"/>
</dbReference>
<dbReference type="PANTHER" id="PTHR12988:SF6">
    <property type="entry name" value="SPHINGOMYELIN PHOSPHODIESTERASE 4"/>
    <property type="match status" value="1"/>
</dbReference>
<protein>
    <recommendedName>
        <fullName evidence="9">Sphingomyelin phosphodiesterase 4</fullName>
    </recommendedName>
</protein>
<reference evidence="7 8" key="1">
    <citation type="journal article" date="2023" name="Nucleic Acids Res.">
        <title>The hologenome of Daphnia magna reveals possible DNA methylation and microbiome-mediated evolution of the host genome.</title>
        <authorList>
            <person name="Chaturvedi A."/>
            <person name="Li X."/>
            <person name="Dhandapani V."/>
            <person name="Marshall H."/>
            <person name="Kissane S."/>
            <person name="Cuenca-Cambronero M."/>
            <person name="Asole G."/>
            <person name="Calvet F."/>
            <person name="Ruiz-Romero M."/>
            <person name="Marangio P."/>
            <person name="Guigo R."/>
            <person name="Rago D."/>
            <person name="Mirbahai L."/>
            <person name="Eastwood N."/>
            <person name="Colbourne J.K."/>
            <person name="Zhou J."/>
            <person name="Mallon E."/>
            <person name="Orsini L."/>
        </authorList>
    </citation>
    <scope>NUCLEOTIDE SEQUENCE [LARGE SCALE GENOMIC DNA]</scope>
    <source>
        <strain evidence="7">LRV0_1</strain>
    </source>
</reference>
<evidence type="ECO:0000256" key="1">
    <source>
        <dbReference type="ARBA" id="ARBA00004167"/>
    </source>
</evidence>
<evidence type="ECO:0000313" key="8">
    <source>
        <dbReference type="Proteomes" id="UP001234178"/>
    </source>
</evidence>
<sequence length="802" mass="91167">MLARKLSLGSRLLFVSGSSNMKMSLQLPAIVRLENAAKTTVYHWCEEVGRIVEEYGVKELQSVLPLLTDTLFELHAQSGWSLRNLTKANNPRDFDMVAHLLSPRGPVVHLCYKLLGDSTIKYEFPLSYIPAAIRHLLEEGVVPSFYVGKLQYHPHVRVPSSLVLNAFEYYIMNFLYYLVNPNLQKYATNSCGSDSVYFTILEDYLQYFLPCNGCDPEMIPVPSQMSYGSTGYATPPKSRYETSTRQMTPSLLKKSSLTPSSSGAGTSSLAAERTSHHDAWRTMMILQAINELWLSHVTSKENSNLQAGSPPRTQINVLQAVVFLPSLDHLRAVRVLVKHLHYFSNSVGPNIISGMDELKRTVWTYFQKKLYVFLRHTLEHWPLDASFRLFLETWLSYIQPWRYVSSTQKGNDGDKVVDWKWQNFVAENLLFYTLFLQKIILRFLRVELSSPKNSLMLYRISKVYSQRNLKEMISIVERSLSDSLSPFKSGISPHIAVNVRQYINDLENPSFNYVPLFGQETTLQIRTILACSARVKSNLRKSIQPEKLGKKRSILSWLSDWFTLSGSSDSDENGEDLKKALNHLEQSSSQLAALFEVEIPSEPEPDSVLQTTYGSPSIFRTPVRGWQNSTSEGSLLASPLSPQKRYDLTYRGNPDTQPIRSYEIAFLVRMFHQICSNINDKFGPELEQSYERNDFLGRVVRQLLTPPATYQEVIKKHGTPKVIQKRLGPRLCLRKLASQQVVGYTLGILVLSYTFGFAPEILCLLVVSCACAVIFVRASYETWRESGGRICIDVADTDTDHN</sequence>
<keyword evidence="2 6" id="KW-0812">Transmembrane</keyword>
<feature type="region of interest" description="Disordered" evidence="5">
    <location>
        <begin position="250"/>
        <end position="270"/>
    </location>
</feature>
<dbReference type="InterPro" id="IPR024129">
    <property type="entry name" value="Sphingomy_SMPD4"/>
</dbReference>
<keyword evidence="8" id="KW-1185">Reference proteome</keyword>
<evidence type="ECO:0000256" key="6">
    <source>
        <dbReference type="SAM" id="Phobius"/>
    </source>
</evidence>